<sequence>MILGEITDILEALAPLQLAEDFDNVGLITGDPGQEIHGILVTHDALEAVVAEAEAKKCNLIVCFHPILFKGIKRLNGSDYVQRALLRAIRSEIAIYAIHTALDNVPEGVSGRLAASLGLENSRVLIPKTATIEKLVTYVPVKNRQALLDALFEAGAGSIGNYSQCSFTTEGSGTFLPGAEASPAVGAPGSLQEEREAQLHLTYPGYRRKQVLAALFATHPYEEVAYEITGTLNTHQHQGMGMIGELPKPMEVTAFLRHLRTRLGTPAIRYSNPPGKRIGKVAVLGGSGAFAIEAAKRAGADALVTADLKYHDFFQGEDSLLLADVGHFESEQFTKNLLHEYLTEKIANFAIHLSEVNTNPVNYF</sequence>
<dbReference type="PANTHER" id="PTHR13799">
    <property type="entry name" value="NGG1 INTERACTING FACTOR 3"/>
    <property type="match status" value="1"/>
</dbReference>
<keyword evidence="8" id="KW-1185">Reference proteome</keyword>
<reference evidence="7 8" key="1">
    <citation type="submission" date="2016-10" db="EMBL/GenBank/DDBJ databases">
        <authorList>
            <person name="de Groot N.N."/>
        </authorList>
    </citation>
    <scope>NUCLEOTIDE SEQUENCE [LARGE SCALE GENOMIC DNA]</scope>
    <source>
        <strain evidence="7 8">DSM 21019</strain>
    </source>
</reference>
<dbReference type="OrthoDB" id="9792792at2"/>
<dbReference type="InterPro" id="IPR017221">
    <property type="entry name" value="DUF34/NIF3_bac"/>
</dbReference>
<evidence type="ECO:0000313" key="7">
    <source>
        <dbReference type="EMBL" id="SFR31883.1"/>
    </source>
</evidence>
<dbReference type="Pfam" id="PF01784">
    <property type="entry name" value="DUF34_NIF3"/>
    <property type="match status" value="1"/>
</dbReference>
<feature type="binding site" evidence="6">
    <location>
        <position position="327"/>
    </location>
    <ligand>
        <name>a divalent metal cation</name>
        <dbReference type="ChEBI" id="CHEBI:60240"/>
        <label>1</label>
    </ligand>
</feature>
<dbReference type="STRING" id="400055.SAMN04490243_0381"/>
<dbReference type="AlphaFoldDB" id="A0A1I6FPK7"/>
<dbReference type="GO" id="GO:0046872">
    <property type="term" value="F:metal ion binding"/>
    <property type="evidence" value="ECO:0007669"/>
    <property type="project" value="UniProtKB-UniRule"/>
</dbReference>
<accession>A0A1I6FPK7</accession>
<dbReference type="RefSeq" id="WP_092980227.1">
    <property type="nucleotide sequence ID" value="NZ_FOYQ01000001.1"/>
</dbReference>
<proteinExistence type="inferred from homology"/>
<protein>
    <recommendedName>
        <fullName evidence="3 5">GTP cyclohydrolase 1 type 2 homolog</fullName>
    </recommendedName>
</protein>
<dbReference type="InterPro" id="IPR015867">
    <property type="entry name" value="N-reg_PII/ATP_PRibTrfase_C"/>
</dbReference>
<feature type="binding site" evidence="6">
    <location>
        <position position="103"/>
    </location>
    <ligand>
        <name>a divalent metal cation</name>
        <dbReference type="ChEBI" id="CHEBI:60240"/>
        <label>1</label>
    </ligand>
</feature>
<comment type="similarity">
    <text evidence="1 5">Belongs to the GTP cyclohydrolase I type 2/NIF3 family.</text>
</comment>
<dbReference type="Proteomes" id="UP000199534">
    <property type="component" value="Unassembled WGS sequence"/>
</dbReference>
<feature type="binding site" evidence="6">
    <location>
        <position position="65"/>
    </location>
    <ligand>
        <name>a divalent metal cation</name>
        <dbReference type="ChEBI" id="CHEBI:60240"/>
        <label>1</label>
    </ligand>
</feature>
<dbReference type="FunFam" id="3.40.1390.30:FF:000001">
    <property type="entry name" value="GTP cyclohydrolase 1 type 2"/>
    <property type="match status" value="1"/>
</dbReference>
<dbReference type="SUPFAM" id="SSF102705">
    <property type="entry name" value="NIF3 (NGG1p interacting factor 3)-like"/>
    <property type="match status" value="1"/>
</dbReference>
<organism evidence="7 8">
    <name type="scientific">Robiginitalea myxolifaciens</name>
    <dbReference type="NCBI Taxonomy" id="400055"/>
    <lineage>
        <taxon>Bacteria</taxon>
        <taxon>Pseudomonadati</taxon>
        <taxon>Bacteroidota</taxon>
        <taxon>Flavobacteriia</taxon>
        <taxon>Flavobacteriales</taxon>
        <taxon>Flavobacteriaceae</taxon>
        <taxon>Robiginitalea</taxon>
    </lineage>
</organism>
<evidence type="ECO:0000256" key="6">
    <source>
        <dbReference type="PIRSR" id="PIRSR602678-1"/>
    </source>
</evidence>
<evidence type="ECO:0000256" key="2">
    <source>
        <dbReference type="ARBA" id="ARBA00011643"/>
    </source>
</evidence>
<dbReference type="Gene3D" id="3.40.1390.30">
    <property type="entry name" value="NIF3 (NGG1p interacting factor 3)-like"/>
    <property type="match status" value="1"/>
</dbReference>
<dbReference type="Gene3D" id="3.30.70.120">
    <property type="match status" value="1"/>
</dbReference>
<gene>
    <name evidence="7" type="ORF">SAMN04490243_0381</name>
</gene>
<evidence type="ECO:0000313" key="8">
    <source>
        <dbReference type="Proteomes" id="UP000199534"/>
    </source>
</evidence>
<dbReference type="InterPro" id="IPR036069">
    <property type="entry name" value="DUF34/NIF3_sf"/>
</dbReference>
<dbReference type="EMBL" id="FOYQ01000001">
    <property type="protein sequence ID" value="SFR31883.1"/>
    <property type="molecule type" value="Genomic_DNA"/>
</dbReference>
<dbReference type="PANTHER" id="PTHR13799:SF14">
    <property type="entry name" value="GTP CYCLOHYDROLASE 1 TYPE 2 HOMOLOG"/>
    <property type="match status" value="1"/>
</dbReference>
<evidence type="ECO:0000256" key="4">
    <source>
        <dbReference type="ARBA" id="ARBA00022723"/>
    </source>
</evidence>
<name>A0A1I6FPK7_9FLAO</name>
<feature type="binding site" evidence="6">
    <location>
        <position position="331"/>
    </location>
    <ligand>
        <name>a divalent metal cation</name>
        <dbReference type="ChEBI" id="CHEBI:60240"/>
        <label>1</label>
    </ligand>
</feature>
<evidence type="ECO:0000256" key="3">
    <source>
        <dbReference type="ARBA" id="ARBA00022112"/>
    </source>
</evidence>
<evidence type="ECO:0000256" key="5">
    <source>
        <dbReference type="PIRNR" id="PIRNR037489"/>
    </source>
</evidence>
<dbReference type="PIRSF" id="PIRSF037489">
    <property type="entry name" value="UCP037489_NIF3_YqfO"/>
    <property type="match status" value="1"/>
</dbReference>
<comment type="subunit">
    <text evidence="2">Homohexamer.</text>
</comment>
<keyword evidence="4 5" id="KW-0479">Metal-binding</keyword>
<dbReference type="NCBIfam" id="TIGR00486">
    <property type="entry name" value="YbgI_SA1388"/>
    <property type="match status" value="1"/>
</dbReference>
<dbReference type="InterPro" id="IPR002678">
    <property type="entry name" value="DUF34/NIF3"/>
</dbReference>
<evidence type="ECO:0000256" key="1">
    <source>
        <dbReference type="ARBA" id="ARBA00006964"/>
    </source>
</evidence>
<dbReference type="GO" id="GO:0005737">
    <property type="term" value="C:cytoplasm"/>
    <property type="evidence" value="ECO:0007669"/>
    <property type="project" value="TreeGrafter"/>
</dbReference>